<dbReference type="Gene3D" id="1.10.10.10">
    <property type="entry name" value="Winged helix-like DNA-binding domain superfamily/Winged helix DNA-binding domain"/>
    <property type="match status" value="1"/>
</dbReference>
<gene>
    <name evidence="2" type="ORF">BST99_09125</name>
</gene>
<dbReference type="PANTHER" id="PTHR33164">
    <property type="entry name" value="TRANSCRIPTIONAL REGULATOR, MARR FAMILY"/>
    <property type="match status" value="1"/>
</dbReference>
<feature type="domain" description="HTH marR-type" evidence="1">
    <location>
        <begin position="1"/>
        <end position="143"/>
    </location>
</feature>
<keyword evidence="3" id="KW-1185">Reference proteome</keyword>
<evidence type="ECO:0000313" key="2">
    <source>
        <dbReference type="EMBL" id="PQJ15866.1"/>
    </source>
</evidence>
<dbReference type="InterPro" id="IPR036388">
    <property type="entry name" value="WH-like_DNA-bd_sf"/>
</dbReference>
<dbReference type="RefSeq" id="WP_105001529.1">
    <property type="nucleotide sequence ID" value="NZ_MQVX01000001.1"/>
</dbReference>
<dbReference type="AlphaFoldDB" id="A0A2S7T8S8"/>
<reference evidence="3" key="1">
    <citation type="submission" date="2016-11" db="EMBL/GenBank/DDBJ databases">
        <title>Trade-off between light-utilization and light-protection in marine flavobacteria.</title>
        <authorList>
            <person name="Kumagai Y."/>
            <person name="Yoshizawa S."/>
            <person name="Kogure K."/>
        </authorList>
    </citation>
    <scope>NUCLEOTIDE SEQUENCE [LARGE SCALE GENOMIC DNA]</scope>
    <source>
        <strain evidence="3">SG-18</strain>
    </source>
</reference>
<dbReference type="InterPro" id="IPR000835">
    <property type="entry name" value="HTH_MarR-typ"/>
</dbReference>
<dbReference type="SMART" id="SM00347">
    <property type="entry name" value="HTH_MARR"/>
    <property type="match status" value="1"/>
</dbReference>
<dbReference type="PANTHER" id="PTHR33164:SF43">
    <property type="entry name" value="HTH-TYPE TRANSCRIPTIONAL REPRESSOR YETL"/>
    <property type="match status" value="1"/>
</dbReference>
<dbReference type="Pfam" id="PF12802">
    <property type="entry name" value="MarR_2"/>
    <property type="match status" value="1"/>
</dbReference>
<name>A0A2S7T8S8_9FLAO</name>
<comment type="caution">
    <text evidence="2">The sequence shown here is derived from an EMBL/GenBank/DDBJ whole genome shotgun (WGS) entry which is preliminary data.</text>
</comment>
<dbReference type="Proteomes" id="UP000239366">
    <property type="component" value="Unassembled WGS sequence"/>
</dbReference>
<protein>
    <recommendedName>
        <fullName evidence="1">HTH marR-type domain-containing protein</fullName>
    </recommendedName>
</protein>
<proteinExistence type="predicted"/>
<dbReference type="InterPro" id="IPR036390">
    <property type="entry name" value="WH_DNA-bd_sf"/>
</dbReference>
<dbReference type="GO" id="GO:0003700">
    <property type="term" value="F:DNA-binding transcription factor activity"/>
    <property type="evidence" value="ECO:0007669"/>
    <property type="project" value="InterPro"/>
</dbReference>
<sequence length="147" mass="17123">MLQTIDAVSGIGFHLDMVLRTIQLAYTQRFREVGVEISVEQWVFLQRIHNKGGEAPQRELVRLNFRNKATTSRLIQGLVKKELLTQQRFEGDRKRFNLVLTEKGLELVQKLEPIAQELRSQAIAGIDESQWEIFLQILDKVRDNYSE</sequence>
<evidence type="ECO:0000313" key="3">
    <source>
        <dbReference type="Proteomes" id="UP000239366"/>
    </source>
</evidence>
<accession>A0A2S7T8S8</accession>
<dbReference type="PROSITE" id="PS50995">
    <property type="entry name" value="HTH_MARR_2"/>
    <property type="match status" value="1"/>
</dbReference>
<organism evidence="2 3">
    <name type="scientific">Aureicoccus marinus</name>
    <dbReference type="NCBI Taxonomy" id="754435"/>
    <lineage>
        <taxon>Bacteria</taxon>
        <taxon>Pseudomonadati</taxon>
        <taxon>Bacteroidota</taxon>
        <taxon>Flavobacteriia</taxon>
        <taxon>Flavobacteriales</taxon>
        <taxon>Flavobacteriaceae</taxon>
        <taxon>Aureicoccus</taxon>
    </lineage>
</organism>
<dbReference type="OrthoDB" id="5327581at2"/>
<evidence type="ECO:0000259" key="1">
    <source>
        <dbReference type="PROSITE" id="PS50995"/>
    </source>
</evidence>
<dbReference type="EMBL" id="MQVX01000001">
    <property type="protein sequence ID" value="PQJ15866.1"/>
    <property type="molecule type" value="Genomic_DNA"/>
</dbReference>
<dbReference type="GO" id="GO:0006950">
    <property type="term" value="P:response to stress"/>
    <property type="evidence" value="ECO:0007669"/>
    <property type="project" value="TreeGrafter"/>
</dbReference>
<dbReference type="InterPro" id="IPR039422">
    <property type="entry name" value="MarR/SlyA-like"/>
</dbReference>
<dbReference type="SUPFAM" id="SSF46785">
    <property type="entry name" value="Winged helix' DNA-binding domain"/>
    <property type="match status" value="1"/>
</dbReference>